<dbReference type="EMBL" id="MN738756">
    <property type="protein sequence ID" value="QHS83453.1"/>
    <property type="molecule type" value="Genomic_DNA"/>
</dbReference>
<protein>
    <submittedName>
        <fullName evidence="2">Uncharacterized protein</fullName>
    </submittedName>
</protein>
<feature type="region of interest" description="Disordered" evidence="1">
    <location>
        <begin position="81"/>
        <end position="110"/>
    </location>
</feature>
<name>A0A6C0AVG5_9ZZZZ</name>
<feature type="compositionally biased region" description="Basic residues" evidence="1">
    <location>
        <begin position="83"/>
        <end position="103"/>
    </location>
</feature>
<feature type="compositionally biased region" description="Basic and acidic residues" evidence="1">
    <location>
        <begin position="16"/>
        <end position="28"/>
    </location>
</feature>
<feature type="region of interest" description="Disordered" evidence="1">
    <location>
        <begin position="1"/>
        <end position="34"/>
    </location>
</feature>
<organism evidence="2">
    <name type="scientific">viral metagenome</name>
    <dbReference type="NCBI Taxonomy" id="1070528"/>
    <lineage>
        <taxon>unclassified sequences</taxon>
        <taxon>metagenomes</taxon>
        <taxon>organismal metagenomes</taxon>
    </lineage>
</organism>
<evidence type="ECO:0000256" key="1">
    <source>
        <dbReference type="SAM" id="MobiDB-lite"/>
    </source>
</evidence>
<dbReference type="GO" id="GO:0003677">
    <property type="term" value="F:DNA binding"/>
    <property type="evidence" value="ECO:0007669"/>
    <property type="project" value="InterPro"/>
</dbReference>
<sequence>MRKNMKLLPDGGIQVTHKEGPNKGETQKYKQRVGSREQVMNETAYETSGRLTKDKLTKNNHGYIVSRVKQQLGHTQKNLGKFLQKKGSKKFGPRTTKKKRSKKNTTVNSK</sequence>
<reference evidence="2" key="1">
    <citation type="journal article" date="2020" name="Nature">
        <title>Giant virus diversity and host interactions through global metagenomics.</title>
        <authorList>
            <person name="Schulz F."/>
            <person name="Roux S."/>
            <person name="Paez-Espino D."/>
            <person name="Jungbluth S."/>
            <person name="Walsh D.A."/>
            <person name="Denef V.J."/>
            <person name="McMahon K.D."/>
            <person name="Konstantinidis K.T."/>
            <person name="Eloe-Fadrosh E.A."/>
            <person name="Kyrpides N.C."/>
            <person name="Woyke T."/>
        </authorList>
    </citation>
    <scope>NUCLEOTIDE SEQUENCE</scope>
    <source>
        <strain evidence="2">GVMAG-S-ERX555943-30</strain>
    </source>
</reference>
<dbReference type="AlphaFoldDB" id="A0A6C0AVG5"/>
<dbReference type="GO" id="GO:0051276">
    <property type="term" value="P:chromosome organization"/>
    <property type="evidence" value="ECO:0007669"/>
    <property type="project" value="InterPro"/>
</dbReference>
<dbReference type="Pfam" id="PF19060">
    <property type="entry name" value="DVNP"/>
    <property type="match status" value="1"/>
</dbReference>
<evidence type="ECO:0000313" key="2">
    <source>
        <dbReference type="EMBL" id="QHS83453.1"/>
    </source>
</evidence>
<proteinExistence type="predicted"/>
<accession>A0A6C0AVG5</accession>
<dbReference type="InterPro" id="IPR043928">
    <property type="entry name" value="DNVP"/>
</dbReference>